<dbReference type="Gene3D" id="3.40.50.720">
    <property type="entry name" value="NAD(P)-binding Rossmann-like Domain"/>
    <property type="match status" value="1"/>
</dbReference>
<feature type="transmembrane region" description="Helical" evidence="7">
    <location>
        <begin position="74"/>
        <end position="92"/>
    </location>
</feature>
<keyword evidence="4 7" id="KW-0812">Transmembrane</keyword>
<dbReference type="Proteomes" id="UP000321721">
    <property type="component" value="Unassembled WGS sequence"/>
</dbReference>
<dbReference type="NCBIfam" id="TIGR03023">
    <property type="entry name" value="WcaJ_sugtrans"/>
    <property type="match status" value="1"/>
</dbReference>
<comment type="similarity">
    <text evidence="2">Belongs to the bacterial sugar transferase family.</text>
</comment>
<feature type="domain" description="Bacterial sugar transferase" evidence="8">
    <location>
        <begin position="261"/>
        <end position="445"/>
    </location>
</feature>
<dbReference type="RefSeq" id="WP_147100434.1">
    <property type="nucleotide sequence ID" value="NZ_VOOS01000003.1"/>
</dbReference>
<feature type="transmembrane region" description="Helical" evidence="7">
    <location>
        <begin position="35"/>
        <end position="53"/>
    </location>
</feature>
<dbReference type="InterPro" id="IPR017473">
    <property type="entry name" value="Undecaprenyl-P_gluc_Ptfrase"/>
</dbReference>
<keyword evidence="5 7" id="KW-1133">Transmembrane helix</keyword>
<dbReference type="PANTHER" id="PTHR30576">
    <property type="entry name" value="COLANIC BIOSYNTHESIS UDP-GLUCOSE LIPID CARRIER TRANSFERASE"/>
    <property type="match status" value="1"/>
</dbReference>
<evidence type="ECO:0000259" key="8">
    <source>
        <dbReference type="Pfam" id="PF02397"/>
    </source>
</evidence>
<name>A0A5C6RSV2_9FLAO</name>
<dbReference type="PANTHER" id="PTHR30576:SF0">
    <property type="entry name" value="UNDECAPRENYL-PHOSPHATE N-ACETYLGALACTOSAMINYL 1-PHOSPHATE TRANSFERASE-RELATED"/>
    <property type="match status" value="1"/>
</dbReference>
<evidence type="ECO:0000256" key="7">
    <source>
        <dbReference type="SAM" id="Phobius"/>
    </source>
</evidence>
<keyword evidence="6 7" id="KW-0472">Membrane</keyword>
<dbReference type="EC" id="2.7.8.31" evidence="9"/>
<dbReference type="Pfam" id="PF13727">
    <property type="entry name" value="CoA_binding_3"/>
    <property type="match status" value="1"/>
</dbReference>
<sequence>MTRYSQYIKFFNIAGDVLLLNSAYIIAFYYKFGEFHPPFLSMLLYINIVWWLVSSITKPYKLARTSKLHQVLRASYTVLIFHVLLVFAYYVFEQSQRYSRELLLIMYSILFISFFIWKIAFILFLRWLRKKGYNYRNIILVSNSDNPTQIQTYIDAHPEDGYRVKKIFEPKNYNGTEFHEEIKDYCNNNQVHEIFYTMSSIHHNSLVDLMNFTEEKFIKMRLIADFKSIMFRTLELEHFDLIPILKVVSTPLDAWHNQIIKRIFDFIFSLFVILFILTWLFPILFILIKIDSKGPIFFKQKRTGRDNKAFWCYKLRTMHVNDESDTVQATKNDKRITKIGNFLRNTSLDELPQFFNVLIGEMSVVGPRPHMLKHTQDFAEELETFMVRHKIKPGITGLAQTKGYRGETDDFEKRKNRVKMDLFYIKNWSFPFDLAIIVNTVLDIFRGHND</sequence>
<keyword evidence="10" id="KW-1185">Reference proteome</keyword>
<comment type="caution">
    <text evidence="9">The sequence shown here is derived from an EMBL/GenBank/DDBJ whole genome shotgun (WGS) entry which is preliminary data.</text>
</comment>
<evidence type="ECO:0000313" key="10">
    <source>
        <dbReference type="Proteomes" id="UP000321721"/>
    </source>
</evidence>
<feature type="transmembrane region" description="Helical" evidence="7">
    <location>
        <begin position="104"/>
        <end position="128"/>
    </location>
</feature>
<gene>
    <name evidence="9" type="ORF">FRY74_08335</name>
</gene>
<feature type="transmembrane region" description="Helical" evidence="7">
    <location>
        <begin position="7"/>
        <end position="29"/>
    </location>
</feature>
<accession>A0A5C6RSV2</accession>
<dbReference type="NCBIfam" id="TIGR03025">
    <property type="entry name" value="EPS_sugtrans"/>
    <property type="match status" value="1"/>
</dbReference>
<evidence type="ECO:0000256" key="2">
    <source>
        <dbReference type="ARBA" id="ARBA00006464"/>
    </source>
</evidence>
<evidence type="ECO:0000256" key="6">
    <source>
        <dbReference type="ARBA" id="ARBA00023136"/>
    </source>
</evidence>
<evidence type="ECO:0000256" key="3">
    <source>
        <dbReference type="ARBA" id="ARBA00022679"/>
    </source>
</evidence>
<protein>
    <submittedName>
        <fullName evidence="9">Undecaprenyl-phosphate glucose phosphotransferase</fullName>
        <ecNumber evidence="9">2.7.8.31</ecNumber>
    </submittedName>
</protein>
<feature type="transmembrane region" description="Helical" evidence="7">
    <location>
        <begin position="266"/>
        <end position="288"/>
    </location>
</feature>
<dbReference type="InterPro" id="IPR017475">
    <property type="entry name" value="EPS_sugar_tfrase"/>
</dbReference>
<keyword evidence="3 9" id="KW-0808">Transferase</keyword>
<proteinExistence type="inferred from homology"/>
<dbReference type="OrthoDB" id="9808602at2"/>
<dbReference type="GO" id="GO:0089702">
    <property type="term" value="F:undecaprenyl-phosphate glucose phosphotransferase activity"/>
    <property type="evidence" value="ECO:0007669"/>
    <property type="project" value="UniProtKB-EC"/>
</dbReference>
<dbReference type="EMBL" id="VOOS01000003">
    <property type="protein sequence ID" value="TXB65421.1"/>
    <property type="molecule type" value="Genomic_DNA"/>
</dbReference>
<evidence type="ECO:0000313" key="9">
    <source>
        <dbReference type="EMBL" id="TXB65421.1"/>
    </source>
</evidence>
<evidence type="ECO:0000256" key="5">
    <source>
        <dbReference type="ARBA" id="ARBA00022989"/>
    </source>
</evidence>
<dbReference type="GO" id="GO:0016020">
    <property type="term" value="C:membrane"/>
    <property type="evidence" value="ECO:0007669"/>
    <property type="project" value="UniProtKB-SubCell"/>
</dbReference>
<dbReference type="Pfam" id="PF02397">
    <property type="entry name" value="Bac_transf"/>
    <property type="match status" value="1"/>
</dbReference>
<dbReference type="AlphaFoldDB" id="A0A5C6RSV2"/>
<evidence type="ECO:0000256" key="4">
    <source>
        <dbReference type="ARBA" id="ARBA00022692"/>
    </source>
</evidence>
<comment type="subcellular location">
    <subcellularLocation>
        <location evidence="1">Membrane</location>
        <topology evidence="1">Multi-pass membrane protein</topology>
    </subcellularLocation>
</comment>
<organism evidence="9 10">
    <name type="scientific">Vicingus serpentipes</name>
    <dbReference type="NCBI Taxonomy" id="1926625"/>
    <lineage>
        <taxon>Bacteria</taxon>
        <taxon>Pseudomonadati</taxon>
        <taxon>Bacteroidota</taxon>
        <taxon>Flavobacteriia</taxon>
        <taxon>Flavobacteriales</taxon>
        <taxon>Vicingaceae</taxon>
        <taxon>Vicingus</taxon>
    </lineage>
</organism>
<dbReference type="InterPro" id="IPR003362">
    <property type="entry name" value="Bact_transf"/>
</dbReference>
<evidence type="ECO:0000256" key="1">
    <source>
        <dbReference type="ARBA" id="ARBA00004141"/>
    </source>
</evidence>
<reference evidence="9 10" key="1">
    <citation type="submission" date="2019-08" db="EMBL/GenBank/DDBJ databases">
        <title>Genome of Vicingus serpentipes NCIMB 15042.</title>
        <authorList>
            <person name="Bowman J.P."/>
        </authorList>
    </citation>
    <scope>NUCLEOTIDE SEQUENCE [LARGE SCALE GENOMIC DNA]</scope>
    <source>
        <strain evidence="9 10">NCIMB 15042</strain>
    </source>
</reference>